<dbReference type="PROSITE" id="PS00624">
    <property type="entry name" value="GMC_OXRED_2"/>
    <property type="match status" value="1"/>
</dbReference>
<dbReference type="SUPFAM" id="SSF51905">
    <property type="entry name" value="FAD/NAD(P)-binding domain"/>
    <property type="match status" value="1"/>
</dbReference>
<dbReference type="Pfam" id="PF16010">
    <property type="entry name" value="CDH-cyt"/>
    <property type="match status" value="1"/>
</dbReference>
<name>A0A084B175_STACB</name>
<keyword evidence="3" id="KW-0732">Signal</keyword>
<dbReference type="GO" id="GO:0016614">
    <property type="term" value="F:oxidoreductase activity, acting on CH-OH group of donors"/>
    <property type="evidence" value="ECO:0007669"/>
    <property type="project" value="InterPro"/>
</dbReference>
<feature type="domain" description="Glucose-methanol-choline oxidoreductase N-terminal" evidence="4">
    <location>
        <begin position="315"/>
        <end position="338"/>
    </location>
</feature>
<dbReference type="SUPFAM" id="SSF54373">
    <property type="entry name" value="FAD-linked reductases, C-terminal domain"/>
    <property type="match status" value="1"/>
</dbReference>
<reference evidence="6 7" key="1">
    <citation type="journal article" date="2014" name="BMC Genomics">
        <title>Comparative genome sequencing reveals chemotype-specific gene clusters in the toxigenic black mold Stachybotrys.</title>
        <authorList>
            <person name="Semeiks J."/>
            <person name="Borek D."/>
            <person name="Otwinowski Z."/>
            <person name="Grishin N.V."/>
        </authorList>
    </citation>
    <scope>NUCLEOTIDE SEQUENCE [LARGE SCALE GENOMIC DNA]</scope>
    <source>
        <strain evidence="7">CBS 109288 / IBT 7711</strain>
    </source>
</reference>
<feature type="chain" id="PRO_5001771395" description="Glucose-methanol-choline oxidoreductase N-terminal domain-containing protein" evidence="3">
    <location>
        <begin position="22"/>
        <end position="761"/>
    </location>
</feature>
<protein>
    <recommendedName>
        <fullName evidence="4 5">Glucose-methanol-choline oxidoreductase N-terminal domain-containing protein</fullName>
    </recommendedName>
</protein>
<dbReference type="AlphaFoldDB" id="A0A084B175"/>
<dbReference type="Gene3D" id="3.30.410.10">
    <property type="entry name" value="Cholesterol Oxidase, domain 2"/>
    <property type="match status" value="1"/>
</dbReference>
<sequence length="761" mass="80336">MAFRSFVAAVMGLSTLAMTQSTTYVDETTNISFQQWTDSTSGFAFGLALPETAGKDFIGQISAPIVDGYAAVSLGSTMNNRYLVVAWPSDGDVLFSLRMATTYANPPVVDDAGVTIKTIPDGTLVNTTSFTWTFLCEGCITDDEKTFDVSQDSAALGYAVSTTALTDPTTAGGALNYHGAGFGGFGLSLSDAKSADFETWTELAVDGTPTTNPGATPTPTPVSGNITTVISNATYDYIVAGAGAAGIIVAERLAETNAQVLLLERGKASLYSSGGRAVMDWNQTVTQYDVPGLVYYLTTAKETDGYCTDTAAMAGCILGGGTAVNAMMYVAPQTVDFDDKWPAGWKWNDVSASAERLYERTPGTTSPSMDGQRYDQELYGVMSKWLSGNGFTQTDTFKNPNDKHAVFGYPPSIASNGLRGGPVKDYLPLAQKLPNFTLSLNSTVMRVIRNGSAATGVEVETNSHTRQIINLKPGGSVILASGALSTPRILFNSGIGPEAQISTVASGSTNVQLPDRADWIDLPVGQHVQDHAIFTVNLKTKEPMDVLNSTAFTNPDQTNIDLFAKGSGPLAQTNQRLLLWTSLKLADGSTHFVQGTCSATTEDSIKLKLYMTHGVTSTGSIGITSSGDTVIVDQPYLNTENDRAAVLAAMQQMIDFSSHANSSLSLAGNATAESLSKEYISGSHWVGSARIGDQNDGSSVVDTDTKVWGTDNIYVVDASIHPDLPTGNTMGIVMVAAEHAAEKIINARGGDAEPAESEECS</sequence>
<dbReference type="SUPFAM" id="SSF49344">
    <property type="entry name" value="CBD9-like"/>
    <property type="match status" value="1"/>
</dbReference>
<keyword evidence="2" id="KW-0285">Flavoprotein</keyword>
<dbReference type="Gene3D" id="3.50.50.60">
    <property type="entry name" value="FAD/NAD(P)-binding domain"/>
    <property type="match status" value="1"/>
</dbReference>
<evidence type="ECO:0000259" key="5">
    <source>
        <dbReference type="PROSITE" id="PS00624"/>
    </source>
</evidence>
<organism evidence="6 7">
    <name type="scientific">Stachybotrys chartarum (strain CBS 109288 / IBT 7711)</name>
    <name type="common">Toxic black mold</name>
    <name type="synonym">Stilbospora chartarum</name>
    <dbReference type="NCBI Taxonomy" id="1280523"/>
    <lineage>
        <taxon>Eukaryota</taxon>
        <taxon>Fungi</taxon>
        <taxon>Dikarya</taxon>
        <taxon>Ascomycota</taxon>
        <taxon>Pezizomycotina</taxon>
        <taxon>Sordariomycetes</taxon>
        <taxon>Hypocreomycetidae</taxon>
        <taxon>Hypocreales</taxon>
        <taxon>Stachybotryaceae</taxon>
        <taxon>Stachybotrys</taxon>
    </lineage>
</organism>
<dbReference type="InterPro" id="IPR036188">
    <property type="entry name" value="FAD/NAD-bd_sf"/>
</dbReference>
<dbReference type="PANTHER" id="PTHR47190">
    <property type="entry name" value="DEHYDROGENASE, PUTATIVE-RELATED"/>
    <property type="match status" value="1"/>
</dbReference>
<evidence type="ECO:0000256" key="3">
    <source>
        <dbReference type="SAM" id="SignalP"/>
    </source>
</evidence>
<dbReference type="Pfam" id="PF00732">
    <property type="entry name" value="GMC_oxred_N"/>
    <property type="match status" value="1"/>
</dbReference>
<comment type="similarity">
    <text evidence="1 2">Belongs to the GMC oxidoreductase family.</text>
</comment>
<evidence type="ECO:0000256" key="2">
    <source>
        <dbReference type="RuleBase" id="RU003968"/>
    </source>
</evidence>
<dbReference type="Proteomes" id="UP000028045">
    <property type="component" value="Unassembled WGS sequence"/>
</dbReference>
<dbReference type="HOGENOM" id="CLU_011025_0_0_1"/>
<dbReference type="InterPro" id="IPR053208">
    <property type="entry name" value="GMC_Oxidoreductase_CD"/>
</dbReference>
<dbReference type="InterPro" id="IPR015920">
    <property type="entry name" value="Cellobiose_DH-like_cyt"/>
</dbReference>
<accession>A0A084B175</accession>
<evidence type="ECO:0000313" key="6">
    <source>
        <dbReference type="EMBL" id="KEY71304.1"/>
    </source>
</evidence>
<evidence type="ECO:0000313" key="7">
    <source>
        <dbReference type="Proteomes" id="UP000028045"/>
    </source>
</evidence>
<feature type="domain" description="Glucose-methanol-choline oxidoreductase N-terminal" evidence="5">
    <location>
        <begin position="482"/>
        <end position="496"/>
    </location>
</feature>
<dbReference type="Gene3D" id="2.60.40.1210">
    <property type="entry name" value="Cellobiose dehydrogenase, cytochrome domain"/>
    <property type="match status" value="1"/>
</dbReference>
<dbReference type="CDD" id="cd09630">
    <property type="entry name" value="CDH_like_cytochrome"/>
    <property type="match status" value="1"/>
</dbReference>
<dbReference type="PANTHER" id="PTHR47190:SF4">
    <property type="entry name" value="DEHYDROGENASE, PUTATIVE-RELATED"/>
    <property type="match status" value="1"/>
</dbReference>
<evidence type="ECO:0000259" key="4">
    <source>
        <dbReference type="PROSITE" id="PS00623"/>
    </source>
</evidence>
<keyword evidence="2" id="KW-0274">FAD</keyword>
<dbReference type="InterPro" id="IPR000172">
    <property type="entry name" value="GMC_OxRdtase_N"/>
</dbReference>
<dbReference type="GO" id="GO:0050660">
    <property type="term" value="F:flavin adenine dinucleotide binding"/>
    <property type="evidence" value="ECO:0007669"/>
    <property type="project" value="InterPro"/>
</dbReference>
<dbReference type="EMBL" id="KL648331">
    <property type="protein sequence ID" value="KEY71304.1"/>
    <property type="molecule type" value="Genomic_DNA"/>
</dbReference>
<dbReference type="Pfam" id="PF05199">
    <property type="entry name" value="GMC_oxred_C"/>
    <property type="match status" value="1"/>
</dbReference>
<dbReference type="OrthoDB" id="413885at2759"/>
<gene>
    <name evidence="6" type="ORF">S7711_05896</name>
</gene>
<dbReference type="PROSITE" id="PS00623">
    <property type="entry name" value="GMC_OXRED_1"/>
    <property type="match status" value="1"/>
</dbReference>
<feature type="signal peptide" evidence="3">
    <location>
        <begin position="1"/>
        <end position="21"/>
    </location>
</feature>
<dbReference type="InterPro" id="IPR007867">
    <property type="entry name" value="GMC_OxRtase_C"/>
</dbReference>
<keyword evidence="7" id="KW-1185">Reference proteome</keyword>
<evidence type="ECO:0000256" key="1">
    <source>
        <dbReference type="ARBA" id="ARBA00010790"/>
    </source>
</evidence>
<proteinExistence type="inferred from homology"/>